<dbReference type="RefSeq" id="WP_238287676.1">
    <property type="nucleotide sequence ID" value="NZ_BPQS01000010.1"/>
</dbReference>
<evidence type="ECO:0000313" key="2">
    <source>
        <dbReference type="EMBL" id="MDN3570421.1"/>
    </source>
</evidence>
<sequence>MRKLVIPAGREAWLLLGLALLIVLGTAAALHLTRPTTLTIAVAPKGGPEPALLRAYADELARRKLGIRLKVSAFDGVRESAEALKAGKVDLAIVRPDVSMPGNGLTLAVLRKLAAFVVAPAQSGIKDFPDLAGKQLGVLSNRTADRTLAGTLVAHFGLELLTDAPAGSIPAKAVALVPIEETDVAAALGDGRIDAMVLVTTPTSSAARRVVGLVQAASADGEATLFGVPDTAAVLARSPRLQPVTVQAALFGGSPRLPAEDVATVGSSYRLMARANLSRSLVAEVTQHLFEMRTALAETVPAAEDVSRPDYEDTADATSARLPIHPGAIDYYEREQETFIERYESWIYLVAILGGGLGSTVAWLRQRLGRIRRERIEVATTRLLELRSEASRETDRERLEAIAGEVDDLASIIARHALNRPTEARTLGAATLAIDAARSTVRRAIVQSDGVPLVS</sequence>
<evidence type="ECO:0000256" key="1">
    <source>
        <dbReference type="SAM" id="Phobius"/>
    </source>
</evidence>
<gene>
    <name evidence="2" type="ORF">QWZ18_07270</name>
</gene>
<keyword evidence="1" id="KW-0812">Transmembrane</keyword>
<name>A0ABT8ALT3_9HYPH</name>
<keyword evidence="1" id="KW-1133">Transmembrane helix</keyword>
<organism evidence="2 3">
    <name type="scientific">Methylobacterium longum</name>
    <dbReference type="NCBI Taxonomy" id="767694"/>
    <lineage>
        <taxon>Bacteria</taxon>
        <taxon>Pseudomonadati</taxon>
        <taxon>Pseudomonadota</taxon>
        <taxon>Alphaproteobacteria</taxon>
        <taxon>Hyphomicrobiales</taxon>
        <taxon>Methylobacteriaceae</taxon>
        <taxon>Methylobacterium</taxon>
    </lineage>
</organism>
<dbReference type="Gene3D" id="3.40.190.10">
    <property type="entry name" value="Periplasmic binding protein-like II"/>
    <property type="match status" value="2"/>
</dbReference>
<dbReference type="EMBL" id="JAUFPT010000019">
    <property type="protein sequence ID" value="MDN3570421.1"/>
    <property type="molecule type" value="Genomic_DNA"/>
</dbReference>
<protein>
    <submittedName>
        <fullName evidence="2">TAXI family TRAP transporter solute-binding subunit</fullName>
    </submittedName>
</protein>
<dbReference type="InterPro" id="IPR011852">
    <property type="entry name" value="TRAP_TAXI"/>
</dbReference>
<reference evidence="3" key="1">
    <citation type="journal article" date="2019" name="Int. J. Syst. Evol. Microbiol.">
        <title>The Global Catalogue of Microorganisms (GCM) 10K type strain sequencing project: providing services to taxonomists for standard genome sequencing and annotation.</title>
        <authorList>
            <consortium name="The Broad Institute Genomics Platform"/>
            <consortium name="The Broad Institute Genome Sequencing Center for Infectious Disease"/>
            <person name="Wu L."/>
            <person name="Ma J."/>
        </authorList>
    </citation>
    <scope>NUCLEOTIDE SEQUENCE [LARGE SCALE GENOMIC DNA]</scope>
    <source>
        <strain evidence="3">CECT 7806</strain>
    </source>
</reference>
<keyword evidence="3" id="KW-1185">Reference proteome</keyword>
<dbReference type="SUPFAM" id="SSF53850">
    <property type="entry name" value="Periplasmic binding protein-like II"/>
    <property type="match status" value="1"/>
</dbReference>
<proteinExistence type="predicted"/>
<comment type="caution">
    <text evidence="2">The sequence shown here is derived from an EMBL/GenBank/DDBJ whole genome shotgun (WGS) entry which is preliminary data.</text>
</comment>
<dbReference type="Proteomes" id="UP001244297">
    <property type="component" value="Unassembled WGS sequence"/>
</dbReference>
<feature type="transmembrane region" description="Helical" evidence="1">
    <location>
        <begin position="346"/>
        <end position="364"/>
    </location>
</feature>
<evidence type="ECO:0000313" key="3">
    <source>
        <dbReference type="Proteomes" id="UP001244297"/>
    </source>
</evidence>
<dbReference type="Pfam" id="PF16868">
    <property type="entry name" value="NMT1_3"/>
    <property type="match status" value="1"/>
</dbReference>
<accession>A0ABT8ALT3</accession>
<keyword evidence="1" id="KW-0472">Membrane</keyword>
<dbReference type="PANTHER" id="PTHR42941:SF1">
    <property type="entry name" value="SLL1037 PROTEIN"/>
    <property type="match status" value="1"/>
</dbReference>
<dbReference type="PANTHER" id="PTHR42941">
    <property type="entry name" value="SLL1037 PROTEIN"/>
    <property type="match status" value="1"/>
</dbReference>